<gene>
    <name evidence="1" type="ORF">NIOZUU159_00015</name>
</gene>
<organism evidence="1">
    <name type="scientific">Virus NIOZ-UU159</name>
    <dbReference type="NCBI Taxonomy" id="2763270"/>
    <lineage>
        <taxon>Viruses</taxon>
    </lineage>
</organism>
<dbReference type="EMBL" id="MW030574">
    <property type="protein sequence ID" value="QPI16527.1"/>
    <property type="molecule type" value="Genomic_DNA"/>
</dbReference>
<proteinExistence type="predicted"/>
<evidence type="ECO:0008006" key="2">
    <source>
        <dbReference type="Google" id="ProtNLM"/>
    </source>
</evidence>
<name>A0A7S9XGY0_9VIRU</name>
<protein>
    <recommendedName>
        <fullName evidence="2">Glutaredoxin domain-containing protein</fullName>
    </recommendedName>
</protein>
<dbReference type="Gene3D" id="3.40.30.10">
    <property type="entry name" value="Glutaredoxin"/>
    <property type="match status" value="1"/>
</dbReference>
<accession>A0A7S9XGY0</accession>
<evidence type="ECO:0000313" key="1">
    <source>
        <dbReference type="EMBL" id="QPI16527.1"/>
    </source>
</evidence>
<reference evidence="1" key="1">
    <citation type="submission" date="2020-08" db="EMBL/GenBank/DDBJ databases">
        <title>Bridging the membrane lipid divide: bacteria of the FCB group superphylum have the potential to synthesize archaeal ether lipids.</title>
        <authorList>
            <person name="Villanueva L."/>
            <person name="von Meijenfeldt F.A.B."/>
            <person name="Westbye A.B."/>
            <person name="Yadav S."/>
            <person name="Hopmans E.C."/>
            <person name="Dutilh B.E."/>
            <person name="Sinninghe Damste J.S."/>
        </authorList>
    </citation>
    <scope>NUCLEOTIDE SEQUENCE</scope>
    <source>
        <strain evidence="1">NIOZ-UU159</strain>
    </source>
</reference>
<sequence length="86" mass="10337">MSKRFIPPHKKGFTLYSISNCKYCKMSCDKIKSDKKIINCDDYILTLRERDAFYKKMQKHTKIRYIHFPMIFKDAKFIGGYKELIS</sequence>
<dbReference type="SUPFAM" id="SSF52833">
    <property type="entry name" value="Thioredoxin-like"/>
    <property type="match status" value="1"/>
</dbReference>
<dbReference type="InterPro" id="IPR036249">
    <property type="entry name" value="Thioredoxin-like_sf"/>
</dbReference>